<organism evidence="1">
    <name type="scientific">Triticum urartu</name>
    <name type="common">Red wild einkorn</name>
    <name type="synonym">Crithodium urartu</name>
    <dbReference type="NCBI Taxonomy" id="4572"/>
    <lineage>
        <taxon>Eukaryota</taxon>
        <taxon>Viridiplantae</taxon>
        <taxon>Streptophyta</taxon>
        <taxon>Embryophyta</taxon>
        <taxon>Tracheophyta</taxon>
        <taxon>Spermatophyta</taxon>
        <taxon>Magnoliopsida</taxon>
        <taxon>Liliopsida</taxon>
        <taxon>Poales</taxon>
        <taxon>Poaceae</taxon>
        <taxon>BOP clade</taxon>
        <taxon>Pooideae</taxon>
        <taxon>Triticodae</taxon>
        <taxon>Triticeae</taxon>
        <taxon>Triticinae</taxon>
        <taxon>Triticum</taxon>
    </lineage>
</organism>
<evidence type="ECO:0000313" key="1">
    <source>
        <dbReference type="EMBL" id="EMS57846.1"/>
    </source>
</evidence>
<name>M7ZDX5_TRIUA</name>
<dbReference type="AlphaFoldDB" id="M7ZDX5"/>
<accession>M7ZDX5</accession>
<proteinExistence type="predicted"/>
<dbReference type="EMBL" id="KD139850">
    <property type="protein sequence ID" value="EMS57846.1"/>
    <property type="molecule type" value="Genomic_DNA"/>
</dbReference>
<gene>
    <name evidence="1" type="ORF">TRIUR3_03119</name>
</gene>
<reference evidence="1" key="1">
    <citation type="journal article" date="2013" name="Nature">
        <title>Draft genome of the wheat A-genome progenitor Triticum urartu.</title>
        <authorList>
            <person name="Ling H.Q."/>
            <person name="Zhao S."/>
            <person name="Liu D."/>
            <person name="Wang J."/>
            <person name="Sun H."/>
            <person name="Zhang C."/>
            <person name="Fan H."/>
            <person name="Li D."/>
            <person name="Dong L."/>
            <person name="Tao Y."/>
            <person name="Gao C."/>
            <person name="Wu H."/>
            <person name="Li Y."/>
            <person name="Cui Y."/>
            <person name="Guo X."/>
            <person name="Zheng S."/>
            <person name="Wang B."/>
            <person name="Yu K."/>
            <person name="Liang Q."/>
            <person name="Yang W."/>
            <person name="Lou X."/>
            <person name="Chen J."/>
            <person name="Feng M."/>
            <person name="Jian J."/>
            <person name="Zhang X."/>
            <person name="Luo G."/>
            <person name="Jiang Y."/>
            <person name="Liu J."/>
            <person name="Wang Z."/>
            <person name="Sha Y."/>
            <person name="Zhang B."/>
            <person name="Wu H."/>
            <person name="Tang D."/>
            <person name="Shen Q."/>
            <person name="Xue P."/>
            <person name="Zou S."/>
            <person name="Wang X."/>
            <person name="Liu X."/>
            <person name="Wang F."/>
            <person name="Yang Y."/>
            <person name="An X."/>
            <person name="Dong Z."/>
            <person name="Zhang K."/>
            <person name="Zhang X."/>
            <person name="Luo M.C."/>
            <person name="Dvorak J."/>
            <person name="Tong Y."/>
            <person name="Wang J."/>
            <person name="Yang H."/>
            <person name="Li Z."/>
            <person name="Wang D."/>
            <person name="Zhang A."/>
            <person name="Wang J."/>
        </authorList>
    </citation>
    <scope>NUCLEOTIDE SEQUENCE</scope>
</reference>
<protein>
    <submittedName>
        <fullName evidence="1">Uncharacterized protein</fullName>
    </submittedName>
</protein>
<sequence length="59" mass="7174">MEQVEFVEQVMDGAMEDSKDIWMIIMVRGKYIAMMMMFRFMMIMMFRSMMMMMDAISFS</sequence>